<dbReference type="RefSeq" id="WP_132492013.1">
    <property type="nucleotide sequence ID" value="NZ_SMKW01000057.1"/>
</dbReference>
<feature type="transmembrane region" description="Helical" evidence="5">
    <location>
        <begin position="417"/>
        <end position="438"/>
    </location>
</feature>
<dbReference type="PANTHER" id="PTHR42718">
    <property type="entry name" value="MAJOR FACILITATOR SUPERFAMILY MULTIDRUG TRANSPORTER MFSC"/>
    <property type="match status" value="1"/>
</dbReference>
<evidence type="ECO:0000256" key="4">
    <source>
        <dbReference type="ARBA" id="ARBA00023136"/>
    </source>
</evidence>
<evidence type="ECO:0000256" key="2">
    <source>
        <dbReference type="ARBA" id="ARBA00022692"/>
    </source>
</evidence>
<dbReference type="Gene3D" id="1.20.1720.10">
    <property type="entry name" value="Multidrug resistance protein D"/>
    <property type="match status" value="1"/>
</dbReference>
<evidence type="ECO:0000313" key="8">
    <source>
        <dbReference type="Proteomes" id="UP000294947"/>
    </source>
</evidence>
<dbReference type="PRINTS" id="PR01036">
    <property type="entry name" value="TCRTETB"/>
</dbReference>
<dbReference type="OrthoDB" id="4532109at2"/>
<dbReference type="GO" id="GO:0022857">
    <property type="term" value="F:transmembrane transporter activity"/>
    <property type="evidence" value="ECO:0007669"/>
    <property type="project" value="InterPro"/>
</dbReference>
<comment type="subcellular location">
    <subcellularLocation>
        <location evidence="1">Cell membrane</location>
        <topology evidence="1">Multi-pass membrane protein</topology>
    </subcellularLocation>
</comment>
<dbReference type="PANTHER" id="PTHR42718:SF39">
    <property type="entry name" value="ACTINORHODIN TRANSPORTER-RELATED"/>
    <property type="match status" value="1"/>
</dbReference>
<dbReference type="InterPro" id="IPR020846">
    <property type="entry name" value="MFS_dom"/>
</dbReference>
<gene>
    <name evidence="7" type="ORF">E1288_32295</name>
</gene>
<feature type="transmembrane region" description="Helical" evidence="5">
    <location>
        <begin position="240"/>
        <end position="259"/>
    </location>
</feature>
<feature type="transmembrane region" description="Helical" evidence="5">
    <location>
        <begin position="58"/>
        <end position="76"/>
    </location>
</feature>
<sequence>MTAARSADSHSAATPDPRRWAALGVALLAVFMDLVDTTIVLIAAPAMQLDLKAGYSSTQWVIAAYSLALGLGLITGGRLGDIVGRKRMFLAGVAVFTAASALCAVAPDIGALIAARVVQGAGAAMMVPQVLATIQVGFSPAERPKAFGLYGAVTGLAAAAAPVVGGMLVGSNVLGLEWRSVFWINLPVGLFSLVAGAVLMRESRSADRPRLDLPGVAVVTAGLLLLLHPLIQGPESGWPAWAWLMMAASAPVLVYFVRYQASRERVGDPLVPLSLFGSRSFVAGLIAALVMFSAVASFFMVLTLQLQIGHGFSALDVGLIFTAWPIGLATTSGVAVRFVARKGRALISIGALLLTAAMVALNATIGVAGGDIGGWDLVPALFTGGVGFGLVAPILVDMVLSSVPPNAAGAASGVTNTVIQVAGSAGVAIVGALFTTFLGHTGDFDTATQWALWYPVAAFALGFVLSRGLPASAHPTGR</sequence>
<feature type="transmembrane region" description="Helical" evidence="5">
    <location>
        <begin position="181"/>
        <end position="199"/>
    </location>
</feature>
<proteinExistence type="predicted"/>
<dbReference type="PROSITE" id="PS50850">
    <property type="entry name" value="MFS"/>
    <property type="match status" value="1"/>
</dbReference>
<feature type="transmembrane region" description="Helical" evidence="5">
    <location>
        <begin position="211"/>
        <end position="228"/>
    </location>
</feature>
<evidence type="ECO:0000259" key="6">
    <source>
        <dbReference type="PROSITE" id="PS50850"/>
    </source>
</evidence>
<comment type="caution">
    <text evidence="7">The sequence shown here is derived from an EMBL/GenBank/DDBJ whole genome shotgun (WGS) entry which is preliminary data.</text>
</comment>
<feature type="transmembrane region" description="Helical" evidence="5">
    <location>
        <begin position="88"/>
        <end position="107"/>
    </location>
</feature>
<feature type="transmembrane region" description="Helical" evidence="5">
    <location>
        <begin position="20"/>
        <end position="46"/>
    </location>
</feature>
<evidence type="ECO:0000256" key="5">
    <source>
        <dbReference type="SAM" id="Phobius"/>
    </source>
</evidence>
<protein>
    <submittedName>
        <fullName evidence="7">MFS transporter</fullName>
    </submittedName>
</protein>
<dbReference type="SUPFAM" id="SSF103473">
    <property type="entry name" value="MFS general substrate transporter"/>
    <property type="match status" value="1"/>
</dbReference>
<keyword evidence="4 5" id="KW-0472">Membrane</keyword>
<feature type="transmembrane region" description="Helical" evidence="5">
    <location>
        <begin position="377"/>
        <end position="396"/>
    </location>
</feature>
<dbReference type="InterPro" id="IPR036259">
    <property type="entry name" value="MFS_trans_sf"/>
</dbReference>
<dbReference type="InterPro" id="IPR011701">
    <property type="entry name" value="MFS"/>
</dbReference>
<feature type="domain" description="Major facilitator superfamily (MFS) profile" evidence="6">
    <location>
        <begin position="22"/>
        <end position="474"/>
    </location>
</feature>
<feature type="transmembrane region" description="Helical" evidence="5">
    <location>
        <begin position="280"/>
        <end position="306"/>
    </location>
</feature>
<keyword evidence="8" id="KW-1185">Reference proteome</keyword>
<evidence type="ECO:0000256" key="1">
    <source>
        <dbReference type="ARBA" id="ARBA00004651"/>
    </source>
</evidence>
<dbReference type="Pfam" id="PF07690">
    <property type="entry name" value="MFS_1"/>
    <property type="match status" value="1"/>
</dbReference>
<organism evidence="7 8">
    <name type="scientific">Saccharopolyspora elongata</name>
    <dbReference type="NCBI Taxonomy" id="2530387"/>
    <lineage>
        <taxon>Bacteria</taxon>
        <taxon>Bacillati</taxon>
        <taxon>Actinomycetota</taxon>
        <taxon>Actinomycetes</taxon>
        <taxon>Pseudonocardiales</taxon>
        <taxon>Pseudonocardiaceae</taxon>
        <taxon>Saccharopolyspora</taxon>
    </lineage>
</organism>
<feature type="transmembrane region" description="Helical" evidence="5">
    <location>
        <begin position="146"/>
        <end position="169"/>
    </location>
</feature>
<dbReference type="EMBL" id="SMKW01000057">
    <property type="protein sequence ID" value="TDD41554.1"/>
    <property type="molecule type" value="Genomic_DNA"/>
</dbReference>
<evidence type="ECO:0000313" key="7">
    <source>
        <dbReference type="EMBL" id="TDD41554.1"/>
    </source>
</evidence>
<dbReference type="CDD" id="cd17321">
    <property type="entry name" value="MFS_MMR_MDR_like"/>
    <property type="match status" value="1"/>
</dbReference>
<dbReference type="Gene3D" id="1.20.1250.20">
    <property type="entry name" value="MFS general substrate transporter like domains"/>
    <property type="match status" value="1"/>
</dbReference>
<feature type="transmembrane region" description="Helical" evidence="5">
    <location>
        <begin position="346"/>
        <end position="365"/>
    </location>
</feature>
<keyword evidence="2 5" id="KW-0812">Transmembrane</keyword>
<dbReference type="GO" id="GO:0005886">
    <property type="term" value="C:plasma membrane"/>
    <property type="evidence" value="ECO:0007669"/>
    <property type="project" value="UniProtKB-SubCell"/>
</dbReference>
<feature type="transmembrane region" description="Helical" evidence="5">
    <location>
        <begin position="318"/>
        <end position="339"/>
    </location>
</feature>
<name>A0A4R4YCG2_9PSEU</name>
<feature type="transmembrane region" description="Helical" evidence="5">
    <location>
        <begin position="113"/>
        <end position="134"/>
    </location>
</feature>
<dbReference type="AlphaFoldDB" id="A0A4R4YCG2"/>
<keyword evidence="3 5" id="KW-1133">Transmembrane helix</keyword>
<feature type="transmembrane region" description="Helical" evidence="5">
    <location>
        <begin position="450"/>
        <end position="469"/>
    </location>
</feature>
<accession>A0A4R4YCG2</accession>
<dbReference type="Proteomes" id="UP000294947">
    <property type="component" value="Unassembled WGS sequence"/>
</dbReference>
<evidence type="ECO:0000256" key="3">
    <source>
        <dbReference type="ARBA" id="ARBA00022989"/>
    </source>
</evidence>
<reference evidence="7 8" key="1">
    <citation type="submission" date="2019-03" db="EMBL/GenBank/DDBJ databases">
        <title>Draft genome sequences of novel Actinobacteria.</title>
        <authorList>
            <person name="Sahin N."/>
            <person name="Ay H."/>
            <person name="Saygin H."/>
        </authorList>
    </citation>
    <scope>NUCLEOTIDE SEQUENCE [LARGE SCALE GENOMIC DNA]</scope>
    <source>
        <strain evidence="7 8">7K502</strain>
    </source>
</reference>